<dbReference type="EMBL" id="HBGG01022509">
    <property type="protein sequence ID" value="CAD9209449.1"/>
    <property type="molecule type" value="Transcribed_RNA"/>
</dbReference>
<dbReference type="InterPro" id="IPR009959">
    <property type="entry name" value="Cyclase_SnoaL-like"/>
</dbReference>
<dbReference type="Pfam" id="PF07366">
    <property type="entry name" value="SnoaL"/>
    <property type="match status" value="1"/>
</dbReference>
<dbReference type="SUPFAM" id="SSF54427">
    <property type="entry name" value="NTF2-like"/>
    <property type="match status" value="1"/>
</dbReference>
<evidence type="ECO:0000313" key="1">
    <source>
        <dbReference type="EMBL" id="CAD9209449.1"/>
    </source>
</evidence>
<accession>A0A7S1X5E4</accession>
<dbReference type="AlphaFoldDB" id="A0A7S1X5E4"/>
<dbReference type="InterPro" id="IPR032710">
    <property type="entry name" value="NTF2-like_dom_sf"/>
</dbReference>
<protein>
    <recommendedName>
        <fullName evidence="2">SnoaL-like domain-containing protein</fullName>
    </recommendedName>
</protein>
<proteinExistence type="predicted"/>
<sequence length="252" mass="28528">MASASAIAPVTVCGVFATSHRHSGAKAGPRPLFRAPPPFEASRFPGSFRQEGSLRRGLGAKGWQLRYKEKQIETDVHDWRIKQMCEVAHKYYVDMWSKGDEAVAEEILDEEVELKDELWGSHPFVGKAAMKKQVKAFRKLYPDLVMEIDNIGVYGTQDLAIRWSARATNLGGQHPTHHYTHFSGISSLHFSDDRKRVAEVVTYRQPTSEEMTNKCEVSWRREPSTTEIQLVPLHVSTANYDYLPELKKGKAA</sequence>
<dbReference type="Gene3D" id="3.10.450.50">
    <property type="match status" value="1"/>
</dbReference>
<gene>
    <name evidence="1" type="ORF">TCHU04912_LOCUS11688</name>
</gene>
<name>A0A7S1X5E4_9CHLO</name>
<reference evidence="1" key="1">
    <citation type="submission" date="2021-01" db="EMBL/GenBank/DDBJ databases">
        <authorList>
            <person name="Corre E."/>
            <person name="Pelletier E."/>
            <person name="Niang G."/>
            <person name="Scheremetjew M."/>
            <person name="Finn R."/>
            <person name="Kale V."/>
            <person name="Holt S."/>
            <person name="Cochrane G."/>
            <person name="Meng A."/>
            <person name="Brown T."/>
            <person name="Cohen L."/>
        </authorList>
    </citation>
    <scope>NUCLEOTIDE SEQUENCE</scope>
    <source>
        <strain evidence="1">PLY429</strain>
    </source>
</reference>
<dbReference type="GO" id="GO:0030638">
    <property type="term" value="P:polyketide metabolic process"/>
    <property type="evidence" value="ECO:0007669"/>
    <property type="project" value="InterPro"/>
</dbReference>
<organism evidence="1">
    <name type="scientific">Tetraselmis chuii</name>
    <dbReference type="NCBI Taxonomy" id="63592"/>
    <lineage>
        <taxon>Eukaryota</taxon>
        <taxon>Viridiplantae</taxon>
        <taxon>Chlorophyta</taxon>
        <taxon>core chlorophytes</taxon>
        <taxon>Chlorodendrophyceae</taxon>
        <taxon>Chlorodendrales</taxon>
        <taxon>Chlorodendraceae</taxon>
        <taxon>Tetraselmis</taxon>
    </lineage>
</organism>
<evidence type="ECO:0008006" key="2">
    <source>
        <dbReference type="Google" id="ProtNLM"/>
    </source>
</evidence>